<reference evidence="2 3" key="1">
    <citation type="submission" date="2020-08" db="EMBL/GenBank/DDBJ databases">
        <title>Genomic Encyclopedia of Type Strains, Phase IV (KMG-IV): sequencing the most valuable type-strain genomes for metagenomic binning, comparative biology and taxonomic classification.</title>
        <authorList>
            <person name="Goeker M."/>
        </authorList>
    </citation>
    <scope>NUCLEOTIDE SEQUENCE [LARGE SCALE GENOMIC DNA]</scope>
    <source>
        <strain evidence="2 3">DSM 26736</strain>
    </source>
</reference>
<dbReference type="Proteomes" id="UP000527143">
    <property type="component" value="Unassembled WGS sequence"/>
</dbReference>
<feature type="compositionally biased region" description="Basic and acidic residues" evidence="1">
    <location>
        <begin position="43"/>
        <end position="61"/>
    </location>
</feature>
<comment type="caution">
    <text evidence="2">The sequence shown here is derived from an EMBL/GenBank/DDBJ whole genome shotgun (WGS) entry which is preliminary data.</text>
</comment>
<proteinExistence type="predicted"/>
<evidence type="ECO:0000256" key="1">
    <source>
        <dbReference type="SAM" id="MobiDB-lite"/>
    </source>
</evidence>
<sequence>MDRTAGVKLAYQLLEALAALLDRQGPHVRTVVMHRVEDDEDEALGRRAIAERRPDEPQCPQ</sequence>
<dbReference type="RefSeq" id="WP_184091734.1">
    <property type="nucleotide sequence ID" value="NZ_JACIJF010000029.1"/>
</dbReference>
<protein>
    <submittedName>
        <fullName evidence="2">Uncharacterized protein</fullName>
    </submittedName>
</protein>
<gene>
    <name evidence="2" type="ORF">FHT02_004141</name>
</gene>
<feature type="region of interest" description="Disordered" evidence="1">
    <location>
        <begin position="40"/>
        <end position="61"/>
    </location>
</feature>
<keyword evidence="3" id="KW-1185">Reference proteome</keyword>
<accession>A0A840YT85</accession>
<evidence type="ECO:0000313" key="2">
    <source>
        <dbReference type="EMBL" id="MBB5712880.1"/>
    </source>
</evidence>
<organism evidence="2 3">
    <name type="scientific">Sphingomonas xinjiangensis</name>
    <dbReference type="NCBI Taxonomy" id="643568"/>
    <lineage>
        <taxon>Bacteria</taxon>
        <taxon>Pseudomonadati</taxon>
        <taxon>Pseudomonadota</taxon>
        <taxon>Alphaproteobacteria</taxon>
        <taxon>Sphingomonadales</taxon>
        <taxon>Sphingomonadaceae</taxon>
        <taxon>Sphingomonas</taxon>
    </lineage>
</organism>
<evidence type="ECO:0000313" key="3">
    <source>
        <dbReference type="Proteomes" id="UP000527143"/>
    </source>
</evidence>
<name>A0A840YT85_9SPHN</name>
<dbReference type="EMBL" id="JACIJF010000029">
    <property type="protein sequence ID" value="MBB5712880.1"/>
    <property type="molecule type" value="Genomic_DNA"/>
</dbReference>
<dbReference type="AlphaFoldDB" id="A0A840YT85"/>